<dbReference type="InterPro" id="IPR050767">
    <property type="entry name" value="Sel1_AlgK"/>
</dbReference>
<evidence type="ECO:0000313" key="3">
    <source>
        <dbReference type="Proteomes" id="UP000664344"/>
    </source>
</evidence>
<feature type="signal peptide" evidence="1">
    <location>
        <begin position="1"/>
        <end position="26"/>
    </location>
</feature>
<dbReference type="PANTHER" id="PTHR11102:SF160">
    <property type="entry name" value="ERAD-ASSOCIATED E3 UBIQUITIN-PROTEIN LIGASE COMPONENT HRD3"/>
    <property type="match status" value="1"/>
</dbReference>
<dbReference type="Pfam" id="PF08238">
    <property type="entry name" value="Sel1"/>
    <property type="match status" value="7"/>
</dbReference>
<dbReference type="RefSeq" id="WP_206557587.1">
    <property type="nucleotide sequence ID" value="NZ_JAFKDB010000015.1"/>
</dbReference>
<gene>
    <name evidence="2" type="ORF">JYP53_10800</name>
</gene>
<dbReference type="SUPFAM" id="SSF81901">
    <property type="entry name" value="HCP-like"/>
    <property type="match status" value="2"/>
</dbReference>
<proteinExistence type="predicted"/>
<sequence>MPSCHLLRRLHVVAVLGLVAALSGCAANPQETYVEGRRALVQADYIVAREAYQRYLSGETEPYEQARAMYELSRLLYLGLGGEKRQQEAAHWLGRVADRVDAADRREALHLLAEMYRHGEGVTLDPGKAMTLLQASGYSRALADLTMMYWVGDGVPQDKGRAARVAAEISDYGDAGQLFRHRAFADYCREDTRAIVPERGCVDDEGLEIQGIADQIWRVKPPETDLQRLDYLARLYPAVVDGGFEARANWYRYAADIGNARAQFHLARIYNAPTSPWHDPDKAWGWLETAARQGDAKAQLAMGVELAVAGHAGENHYDEALDWLRRAADQGEPEARLWLARMYMNPPDGQPKLVLRAVEQLERIAPDDDRARHGLADIYLSGMPGLADESSLRAVKLLEGMASGGDAEAAYKLGAVYVRGVEGVAPSLVDAVRWLQRAADQGHLRAGLLLARVLDRDGRADSAARARELFVGMPGSDIPSDLKSLVSQARYRQALYLVGQPDAAAQTDRILQLLELAAEEQNLAALAFLGLLYDRGELVARDAGRAYQYLGQWDVLYEKRLNLAKEDGSVWSELEFERRHGNAEALDALIRLRIQRLSEE</sequence>
<name>A0ABS3BEX2_9GAMM</name>
<keyword evidence="3" id="KW-1185">Reference proteome</keyword>
<evidence type="ECO:0000313" key="2">
    <source>
        <dbReference type="EMBL" id="MBN7770388.1"/>
    </source>
</evidence>
<dbReference type="InterPro" id="IPR006597">
    <property type="entry name" value="Sel1-like"/>
</dbReference>
<dbReference type="InterPro" id="IPR011990">
    <property type="entry name" value="TPR-like_helical_dom_sf"/>
</dbReference>
<protein>
    <submittedName>
        <fullName evidence="2">Sel1 repeat family protein</fullName>
    </submittedName>
</protein>
<dbReference type="SMART" id="SM00671">
    <property type="entry name" value="SEL1"/>
    <property type="match status" value="7"/>
</dbReference>
<accession>A0ABS3BEX2</accession>
<keyword evidence="1" id="KW-0732">Signal</keyword>
<feature type="chain" id="PRO_5046031315" evidence="1">
    <location>
        <begin position="27"/>
        <end position="600"/>
    </location>
</feature>
<evidence type="ECO:0000256" key="1">
    <source>
        <dbReference type="SAM" id="SignalP"/>
    </source>
</evidence>
<organism evidence="2 3">
    <name type="scientific">Marinobacter daepoensis</name>
    <dbReference type="NCBI Taxonomy" id="262077"/>
    <lineage>
        <taxon>Bacteria</taxon>
        <taxon>Pseudomonadati</taxon>
        <taxon>Pseudomonadota</taxon>
        <taxon>Gammaproteobacteria</taxon>
        <taxon>Pseudomonadales</taxon>
        <taxon>Marinobacteraceae</taxon>
        <taxon>Marinobacter</taxon>
    </lineage>
</organism>
<dbReference type="PANTHER" id="PTHR11102">
    <property type="entry name" value="SEL-1-LIKE PROTEIN"/>
    <property type="match status" value="1"/>
</dbReference>
<reference evidence="2 3" key="1">
    <citation type="submission" date="2021-02" db="EMBL/GenBank/DDBJ databases">
        <title>PHA producing bacteria isolated from coastal sediment in Guangdong, Shenzhen.</title>
        <authorList>
            <person name="Zheng W."/>
            <person name="Yu S."/>
            <person name="Huang Y."/>
        </authorList>
    </citation>
    <scope>NUCLEOTIDE SEQUENCE [LARGE SCALE GENOMIC DNA]</scope>
    <source>
        <strain evidence="2 3">TN21-5</strain>
    </source>
</reference>
<comment type="caution">
    <text evidence="2">The sequence shown here is derived from an EMBL/GenBank/DDBJ whole genome shotgun (WGS) entry which is preliminary data.</text>
</comment>
<dbReference type="EMBL" id="JAFKDB010000015">
    <property type="protein sequence ID" value="MBN7770388.1"/>
    <property type="molecule type" value="Genomic_DNA"/>
</dbReference>
<dbReference type="Proteomes" id="UP000664344">
    <property type="component" value="Unassembled WGS sequence"/>
</dbReference>
<dbReference type="Gene3D" id="1.25.40.10">
    <property type="entry name" value="Tetratricopeptide repeat domain"/>
    <property type="match status" value="2"/>
</dbReference>